<keyword evidence="4" id="KW-0472">Membrane</keyword>
<dbReference type="PRINTS" id="PR00722">
    <property type="entry name" value="CHYMOTRYPSIN"/>
</dbReference>
<dbReference type="InterPro" id="IPR009003">
    <property type="entry name" value="Peptidase_S1_PA"/>
</dbReference>
<dbReference type="SUPFAM" id="SSF50494">
    <property type="entry name" value="Trypsin-like serine proteases"/>
    <property type="match status" value="1"/>
</dbReference>
<dbReference type="PROSITE" id="PS00135">
    <property type="entry name" value="TRYPSIN_SER"/>
    <property type="match status" value="1"/>
</dbReference>
<feature type="transmembrane region" description="Helical" evidence="4">
    <location>
        <begin position="310"/>
        <end position="328"/>
    </location>
</feature>
<dbReference type="GO" id="GO:0004252">
    <property type="term" value="F:serine-type endopeptidase activity"/>
    <property type="evidence" value="ECO:0007669"/>
    <property type="project" value="InterPro"/>
</dbReference>
<dbReference type="Proteomes" id="UP000058114">
    <property type="component" value="Chromosome"/>
</dbReference>
<keyword evidence="4" id="KW-0812">Transmembrane</keyword>
<proteinExistence type="inferred from homology"/>
<organism evidence="6 7">
    <name type="scientific">Aeromonas schubertii</name>
    <dbReference type="NCBI Taxonomy" id="652"/>
    <lineage>
        <taxon>Bacteria</taxon>
        <taxon>Pseudomonadati</taxon>
        <taxon>Pseudomonadota</taxon>
        <taxon>Gammaproteobacteria</taxon>
        <taxon>Aeromonadales</taxon>
        <taxon>Aeromonadaceae</taxon>
        <taxon>Aeromonas</taxon>
    </lineage>
</organism>
<dbReference type="InterPro" id="IPR043504">
    <property type="entry name" value="Peptidase_S1_PA_chymotrypsin"/>
</dbReference>
<dbReference type="InterPro" id="IPR050430">
    <property type="entry name" value="Peptidase_S1"/>
</dbReference>
<dbReference type="KEGG" id="asr:WL1483_2092"/>
<comment type="similarity">
    <text evidence="1">Belongs to the peptidase S1 family.</text>
</comment>
<keyword evidence="4" id="KW-1133">Transmembrane helix</keyword>
<dbReference type="PATRIC" id="fig|652.5.peg.1053"/>
<dbReference type="SMART" id="SM00020">
    <property type="entry name" value="Tryp_SPc"/>
    <property type="match status" value="1"/>
</dbReference>
<sequence length="332" mass="35675">MEVAIGVSDISKPHTRTAVDQVLMNTEYLINRLKSLGEEIPTFEKDIALLHLATPVTQVPIKVAALGTKDTWTTGTTPLRAYGYGGINPDATLDSPVLQTIELPYQGSKDIWYRDPTLSHIFAGKTVGQDSCKGDSGGPLVYNGELVGITSYGAFPCASGSAGAYTYAPALTDWIDEQKSSVTLTSLRGLNVPAKQSRWAEFRLVNRTIVPTTLSDLKTTAPEITNDCMTELKPGQACTIRVRFEGKYTVDTMRPELVSITSTQLGRATVLEARLIGVTTKEEPVVIPVPQPEPQPSPQPAPQPAATSSGGGGAFGLAGLLLLPLAWLRRRR</sequence>
<gene>
    <name evidence="6" type="ORF">WL1483_2092</name>
</gene>
<dbReference type="GO" id="GO:0006508">
    <property type="term" value="P:proteolysis"/>
    <property type="evidence" value="ECO:0007669"/>
    <property type="project" value="InterPro"/>
</dbReference>
<evidence type="ECO:0000256" key="4">
    <source>
        <dbReference type="SAM" id="Phobius"/>
    </source>
</evidence>
<dbReference type="InterPro" id="IPR001254">
    <property type="entry name" value="Trypsin_dom"/>
</dbReference>
<evidence type="ECO:0000313" key="6">
    <source>
        <dbReference type="EMBL" id="ALP41511.1"/>
    </source>
</evidence>
<evidence type="ECO:0000256" key="2">
    <source>
        <dbReference type="ARBA" id="ARBA00023157"/>
    </source>
</evidence>
<dbReference type="AlphaFoldDB" id="A0A0S2SII9"/>
<feature type="region of interest" description="Disordered" evidence="3">
    <location>
        <begin position="284"/>
        <end position="310"/>
    </location>
</feature>
<feature type="domain" description="Peptidase S1" evidence="5">
    <location>
        <begin position="1"/>
        <end position="180"/>
    </location>
</feature>
<dbReference type="Pfam" id="PF00089">
    <property type="entry name" value="Trypsin"/>
    <property type="match status" value="1"/>
</dbReference>
<evidence type="ECO:0000259" key="5">
    <source>
        <dbReference type="PROSITE" id="PS50240"/>
    </source>
</evidence>
<dbReference type="PROSITE" id="PS50240">
    <property type="entry name" value="TRYPSIN_DOM"/>
    <property type="match status" value="1"/>
</dbReference>
<dbReference type="InterPro" id="IPR033116">
    <property type="entry name" value="TRYPSIN_SER"/>
</dbReference>
<dbReference type="Gene3D" id="2.40.10.10">
    <property type="entry name" value="Trypsin-like serine proteases"/>
    <property type="match status" value="2"/>
</dbReference>
<dbReference type="InterPro" id="IPR020008">
    <property type="entry name" value="GlyGly_CTERM"/>
</dbReference>
<dbReference type="PANTHER" id="PTHR24276">
    <property type="entry name" value="POLYSERASE-RELATED"/>
    <property type="match status" value="1"/>
</dbReference>
<evidence type="ECO:0000256" key="1">
    <source>
        <dbReference type="ARBA" id="ARBA00007664"/>
    </source>
</evidence>
<protein>
    <submittedName>
        <fullName evidence="6">Membrane protein</fullName>
    </submittedName>
</protein>
<evidence type="ECO:0000256" key="3">
    <source>
        <dbReference type="SAM" id="MobiDB-lite"/>
    </source>
</evidence>
<dbReference type="EMBL" id="CP013067">
    <property type="protein sequence ID" value="ALP41511.1"/>
    <property type="molecule type" value="Genomic_DNA"/>
</dbReference>
<dbReference type="PANTHER" id="PTHR24276:SF91">
    <property type="entry name" value="AT26814P-RELATED"/>
    <property type="match status" value="1"/>
</dbReference>
<accession>A0A0S2SII9</accession>
<keyword evidence="2" id="KW-1015">Disulfide bond</keyword>
<feature type="compositionally biased region" description="Pro residues" evidence="3">
    <location>
        <begin position="287"/>
        <end position="303"/>
    </location>
</feature>
<evidence type="ECO:0000313" key="7">
    <source>
        <dbReference type="Proteomes" id="UP000058114"/>
    </source>
</evidence>
<dbReference type="InterPro" id="IPR001314">
    <property type="entry name" value="Peptidase_S1A"/>
</dbReference>
<reference evidence="6 7" key="2">
    <citation type="journal article" date="2016" name="Genome Announc.">
        <title>Complete Genome Sequence of the Highly Virulent Aeromonas schubertii Strain WL1483, Isolated from Diseased Snakehead Fish (Channa argus) in China.</title>
        <authorList>
            <person name="Liu L."/>
            <person name="Li N."/>
            <person name="Zhang D."/>
            <person name="Fu X."/>
            <person name="Shi C."/>
            <person name="Lin Q."/>
            <person name="Hao G."/>
        </authorList>
    </citation>
    <scope>NUCLEOTIDE SEQUENCE [LARGE SCALE GENOMIC DNA]</scope>
    <source>
        <strain evidence="6 7">WL1483</strain>
    </source>
</reference>
<dbReference type="NCBIfam" id="TIGR03501">
    <property type="entry name" value="GlyGly_CTERM"/>
    <property type="match status" value="1"/>
</dbReference>
<name>A0A0S2SII9_9GAMM</name>
<reference evidence="7" key="1">
    <citation type="submission" date="2015-10" db="EMBL/GenBank/DDBJ databases">
        <title>Complete Genome Sequence of Aeromonas schubertii strain WL1483.</title>
        <authorList>
            <person name="Liu L."/>
        </authorList>
    </citation>
    <scope>NUCLEOTIDE SEQUENCE [LARGE SCALE GENOMIC DNA]</scope>
    <source>
        <strain evidence="7">WL1483</strain>
    </source>
</reference>